<accession>A0A4Z1FQZ1</accession>
<evidence type="ECO:0000256" key="3">
    <source>
        <dbReference type="ARBA" id="ARBA00022912"/>
    </source>
</evidence>
<comment type="catalytic activity">
    <reaction evidence="4">
        <text>O-phospho-L-seryl-[protein] + H2O = L-seryl-[protein] + phosphate</text>
        <dbReference type="Rhea" id="RHEA:20629"/>
        <dbReference type="Rhea" id="RHEA-COMP:9863"/>
        <dbReference type="Rhea" id="RHEA-COMP:11604"/>
        <dbReference type="ChEBI" id="CHEBI:15377"/>
        <dbReference type="ChEBI" id="CHEBI:29999"/>
        <dbReference type="ChEBI" id="CHEBI:43474"/>
        <dbReference type="ChEBI" id="CHEBI:83421"/>
        <dbReference type="EC" id="3.1.3.16"/>
    </reaction>
</comment>
<evidence type="ECO:0000256" key="4">
    <source>
        <dbReference type="ARBA" id="ARBA00047761"/>
    </source>
</evidence>
<evidence type="ECO:0000313" key="9">
    <source>
        <dbReference type="Proteomes" id="UP000297910"/>
    </source>
</evidence>
<keyword evidence="9" id="KW-1185">Reference proteome</keyword>
<protein>
    <submittedName>
        <fullName evidence="8">Uncharacterized protein</fullName>
    </submittedName>
</protein>
<dbReference type="Pfam" id="PF00782">
    <property type="entry name" value="DSPc"/>
    <property type="match status" value="1"/>
</dbReference>
<dbReference type="InterPro" id="IPR016130">
    <property type="entry name" value="Tyr_Pase_AS"/>
</dbReference>
<dbReference type="InterPro" id="IPR029021">
    <property type="entry name" value="Prot-tyrosine_phosphatase-like"/>
</dbReference>
<evidence type="ECO:0000259" key="7">
    <source>
        <dbReference type="PROSITE" id="PS50056"/>
    </source>
</evidence>
<dbReference type="InterPro" id="IPR020422">
    <property type="entry name" value="TYR_PHOSPHATASE_DUAL_dom"/>
</dbReference>
<evidence type="ECO:0000259" key="6">
    <source>
        <dbReference type="PROSITE" id="PS50054"/>
    </source>
</evidence>
<dbReference type="Proteomes" id="UP000297910">
    <property type="component" value="Unassembled WGS sequence"/>
</dbReference>
<dbReference type="GO" id="GO:0004725">
    <property type="term" value="F:protein tyrosine phosphatase activity"/>
    <property type="evidence" value="ECO:0007669"/>
    <property type="project" value="TreeGrafter"/>
</dbReference>
<evidence type="ECO:0000256" key="5">
    <source>
        <dbReference type="ARBA" id="ARBA00048336"/>
    </source>
</evidence>
<reference evidence="8 9" key="1">
    <citation type="submission" date="2017-12" db="EMBL/GenBank/DDBJ databases">
        <title>Comparative genomics of Botrytis spp.</title>
        <authorList>
            <person name="Valero-Jimenez C.A."/>
            <person name="Tapia P."/>
            <person name="Veloso J."/>
            <person name="Silva-Moreno E."/>
            <person name="Staats M."/>
            <person name="Valdes J.H."/>
            <person name="Van Kan J.A.L."/>
        </authorList>
    </citation>
    <scope>NUCLEOTIDE SEQUENCE [LARGE SCALE GENOMIC DNA]</scope>
    <source>
        <strain evidence="8 9">Bp0003</strain>
    </source>
</reference>
<keyword evidence="2" id="KW-0378">Hydrolase</keyword>
<dbReference type="EMBL" id="PQXI01000072">
    <property type="protein sequence ID" value="TGO25790.1"/>
    <property type="molecule type" value="Genomic_DNA"/>
</dbReference>
<proteinExistence type="inferred from homology"/>
<dbReference type="GO" id="GO:0005829">
    <property type="term" value="C:cytosol"/>
    <property type="evidence" value="ECO:0007669"/>
    <property type="project" value="TreeGrafter"/>
</dbReference>
<dbReference type="InterPro" id="IPR000340">
    <property type="entry name" value="Dual-sp_phosphatase_cat-dom"/>
</dbReference>
<comment type="caution">
    <text evidence="8">The sequence shown here is derived from an EMBL/GenBank/DDBJ whole genome shotgun (WGS) entry which is preliminary data.</text>
</comment>
<dbReference type="GO" id="GO:0007165">
    <property type="term" value="P:signal transduction"/>
    <property type="evidence" value="ECO:0007669"/>
    <property type="project" value="TreeGrafter"/>
</dbReference>
<sequence>MKDVCEIIDKSLRENQGVLVHCGLGISRSGTVVLGYVMRERTLDREEALAFVRQKRLRVQPNLGFWEQLSIWHDYHHDVFETVGGEILEKEIYREWKEKVVREMGSRVSFTILLNLNHQLEVRDS</sequence>
<organism evidence="8 9">
    <name type="scientific">Botrytis paeoniae</name>
    <dbReference type="NCBI Taxonomy" id="278948"/>
    <lineage>
        <taxon>Eukaryota</taxon>
        <taxon>Fungi</taxon>
        <taxon>Dikarya</taxon>
        <taxon>Ascomycota</taxon>
        <taxon>Pezizomycotina</taxon>
        <taxon>Leotiomycetes</taxon>
        <taxon>Helotiales</taxon>
        <taxon>Sclerotiniaceae</taxon>
        <taxon>Botrytis</taxon>
    </lineage>
</organism>
<feature type="domain" description="Tyrosine-protein phosphatase" evidence="6">
    <location>
        <begin position="1"/>
        <end position="78"/>
    </location>
</feature>
<comment type="catalytic activity">
    <reaction evidence="5">
        <text>O-phospho-L-threonyl-[protein] + H2O = L-threonyl-[protein] + phosphate</text>
        <dbReference type="Rhea" id="RHEA:47004"/>
        <dbReference type="Rhea" id="RHEA-COMP:11060"/>
        <dbReference type="Rhea" id="RHEA-COMP:11605"/>
        <dbReference type="ChEBI" id="CHEBI:15377"/>
        <dbReference type="ChEBI" id="CHEBI:30013"/>
        <dbReference type="ChEBI" id="CHEBI:43474"/>
        <dbReference type="ChEBI" id="CHEBI:61977"/>
        <dbReference type="EC" id="3.1.3.16"/>
    </reaction>
</comment>
<dbReference type="PROSITE" id="PS50056">
    <property type="entry name" value="TYR_PHOSPHATASE_2"/>
    <property type="match status" value="1"/>
</dbReference>
<dbReference type="PANTHER" id="PTHR45948:SF2">
    <property type="entry name" value="DUAL SPECIFICITY PROTEIN PHOSPHATASE"/>
    <property type="match status" value="1"/>
</dbReference>
<evidence type="ECO:0000313" key="8">
    <source>
        <dbReference type="EMBL" id="TGO25790.1"/>
    </source>
</evidence>
<evidence type="ECO:0000256" key="2">
    <source>
        <dbReference type="ARBA" id="ARBA00022801"/>
    </source>
</evidence>
<dbReference type="CDD" id="cd14498">
    <property type="entry name" value="DSP"/>
    <property type="match status" value="1"/>
</dbReference>
<evidence type="ECO:0000256" key="1">
    <source>
        <dbReference type="ARBA" id="ARBA00008601"/>
    </source>
</evidence>
<gene>
    <name evidence="8" type="ORF">BPAE_0072g00100</name>
</gene>
<comment type="similarity">
    <text evidence="1">Belongs to the protein-tyrosine phosphatase family. Non-receptor class dual specificity subfamily.</text>
</comment>
<feature type="domain" description="Tyrosine specific protein phosphatases" evidence="7">
    <location>
        <begin position="1"/>
        <end position="56"/>
    </location>
</feature>
<dbReference type="SUPFAM" id="SSF52799">
    <property type="entry name" value="(Phosphotyrosine protein) phosphatases II"/>
    <property type="match status" value="1"/>
</dbReference>
<dbReference type="PROSITE" id="PS50054">
    <property type="entry name" value="TYR_PHOSPHATASE_DUAL"/>
    <property type="match status" value="1"/>
</dbReference>
<dbReference type="InterPro" id="IPR000387">
    <property type="entry name" value="Tyr_Pase_dom"/>
</dbReference>
<name>A0A4Z1FQZ1_9HELO</name>
<dbReference type="Gene3D" id="3.90.190.10">
    <property type="entry name" value="Protein tyrosine phosphatase superfamily"/>
    <property type="match status" value="1"/>
</dbReference>
<dbReference type="AlphaFoldDB" id="A0A4Z1FQZ1"/>
<dbReference type="PANTHER" id="PTHR45948">
    <property type="entry name" value="DUAL SPECIFICITY PROTEIN PHOSPHATASE DDB_G0269404-RELATED"/>
    <property type="match status" value="1"/>
</dbReference>
<dbReference type="GO" id="GO:0004722">
    <property type="term" value="F:protein serine/threonine phosphatase activity"/>
    <property type="evidence" value="ECO:0007669"/>
    <property type="project" value="UniProtKB-EC"/>
</dbReference>
<dbReference type="PROSITE" id="PS00383">
    <property type="entry name" value="TYR_PHOSPHATASE_1"/>
    <property type="match status" value="1"/>
</dbReference>
<keyword evidence="3" id="KW-0904">Protein phosphatase</keyword>